<dbReference type="InParanoid" id="A0A061DS73"/>
<dbReference type="SUPFAM" id="SSF53335">
    <property type="entry name" value="S-adenosyl-L-methionine-dependent methyltransferases"/>
    <property type="match status" value="2"/>
</dbReference>
<dbReference type="InterPro" id="IPR036388">
    <property type="entry name" value="WH-like_DNA-bd_sf"/>
</dbReference>
<dbReference type="InterPro" id="IPR001077">
    <property type="entry name" value="COMT_C"/>
</dbReference>
<keyword evidence="1" id="KW-0489">Methyltransferase</keyword>
<evidence type="ECO:0000256" key="2">
    <source>
        <dbReference type="ARBA" id="ARBA00022679"/>
    </source>
</evidence>
<dbReference type="Pfam" id="PF00891">
    <property type="entry name" value="Methyltransf_2"/>
    <property type="match status" value="2"/>
</dbReference>
<dbReference type="InterPro" id="IPR016461">
    <property type="entry name" value="COMT-like"/>
</dbReference>
<sequence length="351" mass="39403">MRLHHFDLPHVIQHAPPFPGVKHVAGDMFESVPSGDAIFMKGILRDWSDAQCLKLLKNCYNALPKDGKVIVIEQILPTVADLDSVYKGKLLNDVLTMTLNPGGKERKQGEMFRLAEESGFDRIQFSSSQCHYHVLEFIKSPNKRVYSVPPKNKIRYLPAFFQVVASRNEATNEELQTFTEVMHLVSALALPRPMQAAMDLGISDILAQAGRGLSSLAIASRLGIREPNSLKMLDRLVTLLACHDVFTCSEDCYSLTPAANYFARNEDGVFLAPLMRLNNDRVFLESWSGVKDAILEGGNPFNRAHGTNHVFEYLGKDGRFSQVYNTAMFNRTTIVVKQILESYEGLRTSRH</sequence>
<evidence type="ECO:0000313" key="7">
    <source>
        <dbReference type="Proteomes" id="UP000026915"/>
    </source>
</evidence>
<evidence type="ECO:0000256" key="1">
    <source>
        <dbReference type="ARBA" id="ARBA00022603"/>
    </source>
</evidence>
<feature type="domain" description="O-methyltransferase C-terminal" evidence="4">
    <location>
        <begin position="2"/>
        <end position="120"/>
    </location>
</feature>
<name>A0A061DS73_THECC</name>
<evidence type="ECO:0000313" key="6">
    <source>
        <dbReference type="EMBL" id="EOX95570.1"/>
    </source>
</evidence>
<reference evidence="6" key="1">
    <citation type="journal article" date="2013" name="Genome Biol.">
        <title>The genome sequence of the most widely cultivated cacao type and its use to identify candidate genes regulating pod color.</title>
        <authorList>
            <person name="Motamayor J.C."/>
            <person name="Mockaitis K."/>
            <person name="Schmutz J."/>
            <person name="Haiminen N."/>
            <person name="Iii D.L."/>
            <person name="Cornejo O."/>
            <person name="Findley S.D."/>
            <person name="Zheng P."/>
            <person name="Utro F."/>
            <person name="Royaert S."/>
            <person name="Saski C."/>
            <person name="Jenkins J."/>
            <person name="Podicheti R."/>
            <person name="Zhao M."/>
            <person name="Scheffler B.E."/>
            <person name="Stack J.C."/>
            <person name="Feltus F.A."/>
            <person name="Mustiga G.M."/>
            <person name="Amores F."/>
            <person name="Phillips W."/>
            <person name="Marelli J.P."/>
            <person name="May G.D."/>
            <person name="Shapiro H."/>
            <person name="Ma J."/>
            <person name="Bustamante C.D."/>
            <person name="Schnell R.J."/>
            <person name="Main D."/>
            <person name="Gilbert D."/>
            <person name="Parida L."/>
            <person name="Kuhn D.N."/>
        </authorList>
    </citation>
    <scope>NUCLEOTIDE SEQUENCE [LARGE SCALE GENOMIC DNA]</scope>
</reference>
<dbReference type="Proteomes" id="UP000026915">
    <property type="component" value="Chromosome 1"/>
</dbReference>
<dbReference type="Pfam" id="PF08100">
    <property type="entry name" value="Dimerisation"/>
    <property type="match status" value="1"/>
</dbReference>
<dbReference type="EMBL" id="CM001879">
    <property type="protein sequence ID" value="EOX95570.1"/>
    <property type="molecule type" value="Genomic_DNA"/>
</dbReference>
<accession>A0A061DS73</accession>
<dbReference type="eggNOG" id="KOG3178">
    <property type="taxonomic scope" value="Eukaryota"/>
</dbReference>
<dbReference type="PANTHER" id="PTHR11746">
    <property type="entry name" value="O-METHYLTRANSFERASE"/>
    <property type="match status" value="1"/>
</dbReference>
<dbReference type="GO" id="GO:0032259">
    <property type="term" value="P:methylation"/>
    <property type="evidence" value="ECO:0007669"/>
    <property type="project" value="UniProtKB-KW"/>
</dbReference>
<dbReference type="HOGENOM" id="CLU_790867_0_0_1"/>
<dbReference type="Gene3D" id="3.40.50.150">
    <property type="entry name" value="Vaccinia Virus protein VP39"/>
    <property type="match status" value="2"/>
</dbReference>
<keyword evidence="7" id="KW-1185">Reference proteome</keyword>
<dbReference type="InterPro" id="IPR029063">
    <property type="entry name" value="SAM-dependent_MTases_sf"/>
</dbReference>
<evidence type="ECO:0000259" key="4">
    <source>
        <dbReference type="Pfam" id="PF00891"/>
    </source>
</evidence>
<dbReference type="AlphaFoldDB" id="A0A061DS73"/>
<dbReference type="GO" id="GO:0046983">
    <property type="term" value="F:protein dimerization activity"/>
    <property type="evidence" value="ECO:0007669"/>
    <property type="project" value="InterPro"/>
</dbReference>
<dbReference type="Gene3D" id="1.10.10.10">
    <property type="entry name" value="Winged helix-like DNA-binding domain superfamily/Winged helix DNA-binding domain"/>
    <property type="match status" value="1"/>
</dbReference>
<evidence type="ECO:0000256" key="3">
    <source>
        <dbReference type="ARBA" id="ARBA00022691"/>
    </source>
</evidence>
<dbReference type="PROSITE" id="PS51683">
    <property type="entry name" value="SAM_OMT_II"/>
    <property type="match status" value="2"/>
</dbReference>
<dbReference type="InterPro" id="IPR012967">
    <property type="entry name" value="COMT_dimerisation"/>
</dbReference>
<feature type="domain" description="O-methyltransferase C-terminal" evidence="4">
    <location>
        <begin position="287"/>
        <end position="346"/>
    </location>
</feature>
<dbReference type="Gramene" id="EOX95570">
    <property type="protein sequence ID" value="EOX95570"/>
    <property type="gene ID" value="TCM_005026"/>
</dbReference>
<keyword evidence="3" id="KW-0949">S-adenosyl-L-methionine</keyword>
<evidence type="ECO:0000259" key="5">
    <source>
        <dbReference type="Pfam" id="PF08100"/>
    </source>
</evidence>
<feature type="domain" description="O-methyltransferase dimerisation" evidence="5">
    <location>
        <begin position="182"/>
        <end position="264"/>
    </location>
</feature>
<proteinExistence type="predicted"/>
<dbReference type="InterPro" id="IPR036390">
    <property type="entry name" value="WH_DNA-bd_sf"/>
</dbReference>
<protein>
    <submittedName>
        <fullName evidence="6">Quercetin 3-O-methyltransferase 1, putative</fullName>
    </submittedName>
</protein>
<keyword evidence="2" id="KW-0808">Transferase</keyword>
<dbReference type="SUPFAM" id="SSF46785">
    <property type="entry name" value="Winged helix' DNA-binding domain"/>
    <property type="match status" value="1"/>
</dbReference>
<organism evidence="6 7">
    <name type="scientific">Theobroma cacao</name>
    <name type="common">Cacao</name>
    <name type="synonym">Cocoa</name>
    <dbReference type="NCBI Taxonomy" id="3641"/>
    <lineage>
        <taxon>Eukaryota</taxon>
        <taxon>Viridiplantae</taxon>
        <taxon>Streptophyta</taxon>
        <taxon>Embryophyta</taxon>
        <taxon>Tracheophyta</taxon>
        <taxon>Spermatophyta</taxon>
        <taxon>Magnoliopsida</taxon>
        <taxon>eudicotyledons</taxon>
        <taxon>Gunneridae</taxon>
        <taxon>Pentapetalae</taxon>
        <taxon>rosids</taxon>
        <taxon>malvids</taxon>
        <taxon>Malvales</taxon>
        <taxon>Malvaceae</taxon>
        <taxon>Byttnerioideae</taxon>
        <taxon>Theobroma</taxon>
    </lineage>
</organism>
<dbReference type="GO" id="GO:0008171">
    <property type="term" value="F:O-methyltransferase activity"/>
    <property type="evidence" value="ECO:0007669"/>
    <property type="project" value="InterPro"/>
</dbReference>
<gene>
    <name evidence="6" type="ORF">TCM_005026</name>
</gene>